<dbReference type="AlphaFoldDB" id="A0A3E2HAA1"/>
<evidence type="ECO:0000256" key="1">
    <source>
        <dbReference type="ARBA" id="ARBA00006484"/>
    </source>
</evidence>
<dbReference type="STRING" id="5539.A0A3E2HAA1"/>
<sequence>MYLYGVIHGGPPFNPATDIPDLSGKVILVTGGNIGLGKETILKLSKHNPSQIYLAARTKSKADAAIADLKQQVPSANITFLQCDLASLPSVQNAARTFLSQSQRLDILFLNAGVMALPPGTTEQGYEIQFGTNHVGHALLTKLLLPTLQHTAKTVPNADVRIISLSSIGHTGAMFHGIEFPSLKTDASKLSTWLRYAQSKLANILFARELARRYPEITSVSVHPGFVSTELYETWRGQNFLFKAWGKLMLKLVFTLVPDGTKGQLWAAVAPIAKEGEGKKVKAGEVVNGEYYTPVGVPGNGTGYSRDEALARRLWEWTEKELEEYEL</sequence>
<dbReference type="GO" id="GO:0016491">
    <property type="term" value="F:oxidoreductase activity"/>
    <property type="evidence" value="ECO:0007669"/>
    <property type="project" value="UniProtKB-KW"/>
</dbReference>
<gene>
    <name evidence="4" type="ORF">B7463_g5929</name>
</gene>
<keyword evidence="3" id="KW-0560">Oxidoreductase</keyword>
<organism evidence="4 5">
    <name type="scientific">Scytalidium lignicola</name>
    <name type="common">Hyphomycete</name>
    <dbReference type="NCBI Taxonomy" id="5539"/>
    <lineage>
        <taxon>Eukaryota</taxon>
        <taxon>Fungi</taxon>
        <taxon>Dikarya</taxon>
        <taxon>Ascomycota</taxon>
        <taxon>Pezizomycotina</taxon>
        <taxon>Leotiomycetes</taxon>
        <taxon>Leotiomycetes incertae sedis</taxon>
        <taxon>Scytalidium</taxon>
    </lineage>
</organism>
<dbReference type="PANTHER" id="PTHR24320">
    <property type="entry name" value="RETINOL DEHYDROGENASE"/>
    <property type="match status" value="1"/>
</dbReference>
<feature type="non-terminal residue" evidence="4">
    <location>
        <position position="1"/>
    </location>
</feature>
<dbReference type="OrthoDB" id="191139at2759"/>
<dbReference type="InterPro" id="IPR036291">
    <property type="entry name" value="NAD(P)-bd_dom_sf"/>
</dbReference>
<accession>A0A3E2HAA1</accession>
<dbReference type="Gene3D" id="3.40.50.720">
    <property type="entry name" value="NAD(P)-binding Rossmann-like Domain"/>
    <property type="match status" value="1"/>
</dbReference>
<proteinExistence type="inferred from homology"/>
<feature type="non-terminal residue" evidence="4">
    <location>
        <position position="327"/>
    </location>
</feature>
<dbReference type="EMBL" id="NCSJ02000101">
    <property type="protein sequence ID" value="RFU30376.1"/>
    <property type="molecule type" value="Genomic_DNA"/>
</dbReference>
<evidence type="ECO:0000256" key="3">
    <source>
        <dbReference type="ARBA" id="ARBA00023002"/>
    </source>
</evidence>
<dbReference type="PRINTS" id="PR00081">
    <property type="entry name" value="GDHRDH"/>
</dbReference>
<evidence type="ECO:0000313" key="4">
    <source>
        <dbReference type="EMBL" id="RFU30376.1"/>
    </source>
</evidence>
<dbReference type="InterPro" id="IPR002347">
    <property type="entry name" value="SDR_fam"/>
</dbReference>
<dbReference type="OMA" id="NLANTMS"/>
<evidence type="ECO:0000256" key="2">
    <source>
        <dbReference type="ARBA" id="ARBA00022857"/>
    </source>
</evidence>
<evidence type="ECO:0000313" key="5">
    <source>
        <dbReference type="Proteomes" id="UP000258309"/>
    </source>
</evidence>
<reference evidence="4 5" key="1">
    <citation type="submission" date="2018-05" db="EMBL/GenBank/DDBJ databases">
        <title>Draft genome sequence of Scytalidium lignicola DSM 105466, a ubiquitous saprotrophic fungus.</title>
        <authorList>
            <person name="Buettner E."/>
            <person name="Gebauer A.M."/>
            <person name="Hofrichter M."/>
            <person name="Liers C."/>
            <person name="Kellner H."/>
        </authorList>
    </citation>
    <scope>NUCLEOTIDE SEQUENCE [LARGE SCALE GENOMIC DNA]</scope>
    <source>
        <strain evidence="4 5">DSM 105466</strain>
    </source>
</reference>
<protein>
    <recommendedName>
        <fullName evidence="6">NAD(P)-binding protein</fullName>
    </recommendedName>
</protein>
<dbReference type="PANTHER" id="PTHR24320:SF282">
    <property type="entry name" value="WW DOMAIN-CONTAINING OXIDOREDUCTASE"/>
    <property type="match status" value="1"/>
</dbReference>
<dbReference type="Proteomes" id="UP000258309">
    <property type="component" value="Unassembled WGS sequence"/>
</dbReference>
<dbReference type="Pfam" id="PF00106">
    <property type="entry name" value="adh_short"/>
    <property type="match status" value="1"/>
</dbReference>
<name>A0A3E2HAA1_SCYLI</name>
<comment type="similarity">
    <text evidence="1">Belongs to the short-chain dehydrogenases/reductases (SDR) family.</text>
</comment>
<comment type="caution">
    <text evidence="4">The sequence shown here is derived from an EMBL/GenBank/DDBJ whole genome shotgun (WGS) entry which is preliminary data.</text>
</comment>
<dbReference type="SUPFAM" id="SSF51735">
    <property type="entry name" value="NAD(P)-binding Rossmann-fold domains"/>
    <property type="match status" value="1"/>
</dbReference>
<evidence type="ECO:0008006" key="6">
    <source>
        <dbReference type="Google" id="ProtNLM"/>
    </source>
</evidence>
<keyword evidence="2" id="KW-0521">NADP</keyword>
<keyword evidence="5" id="KW-1185">Reference proteome</keyword>